<evidence type="ECO:0000313" key="3">
    <source>
        <dbReference type="Proteomes" id="UP001165080"/>
    </source>
</evidence>
<name>A0A9W6F948_9CHLO</name>
<keyword evidence="1" id="KW-0812">Transmembrane</keyword>
<dbReference type="AlphaFoldDB" id="A0A9W6F948"/>
<evidence type="ECO:0000313" key="2">
    <source>
        <dbReference type="EMBL" id="GLC60883.1"/>
    </source>
</evidence>
<organism evidence="2 3">
    <name type="scientific">Pleodorina starrii</name>
    <dbReference type="NCBI Taxonomy" id="330485"/>
    <lineage>
        <taxon>Eukaryota</taxon>
        <taxon>Viridiplantae</taxon>
        <taxon>Chlorophyta</taxon>
        <taxon>core chlorophytes</taxon>
        <taxon>Chlorophyceae</taxon>
        <taxon>CS clade</taxon>
        <taxon>Chlamydomonadales</taxon>
        <taxon>Volvocaceae</taxon>
        <taxon>Pleodorina</taxon>
    </lineage>
</organism>
<keyword evidence="3" id="KW-1185">Reference proteome</keyword>
<dbReference type="EMBL" id="BRXU01000039">
    <property type="protein sequence ID" value="GLC60883.1"/>
    <property type="molecule type" value="Genomic_DNA"/>
</dbReference>
<gene>
    <name evidence="2" type="primary">PLEST008086</name>
    <name evidence="2" type="ORF">PLESTB_001687000</name>
</gene>
<comment type="caution">
    <text evidence="2">The sequence shown here is derived from an EMBL/GenBank/DDBJ whole genome shotgun (WGS) entry which is preliminary data.</text>
</comment>
<dbReference type="OrthoDB" id="549336at2759"/>
<accession>A0A9W6F948</accession>
<evidence type="ECO:0000256" key="1">
    <source>
        <dbReference type="SAM" id="Phobius"/>
    </source>
</evidence>
<sequence>MENIVRITRARLAGSSRPAHRGTATVALYFFVLILANGMVSSLRMLKDAASTQGGSPSDITVADRLSPEDLAACPKLRIALINQVSCHYEVLAGLVHLFEPLAQQTDIYISNLTTAARGVGAWELLQPYHSNFIFLNETTRTLLNSSSAPSYDLVVLVSPEYHKADIGEWVRNMRPRMTVVYVHNVAVNLEIQELVAAVSQGGGEIKLVTLSPHTSELLESMVGQPVDWVLAAYPFSPNRSCEEVPENDLLGSCVRGFCVQGTLEGSRRGYGLLWDEMEARRSLLSTGPASALFHVTVLGKGDRRAVGVPADLQDRVTVSTDVPFTQFYESMHHSLAILPALNNVTYLKNKFTSSILSSLITGTPLVANSTFLHAYRMLSEESVFLQDDSEPEVDTMLRVVALPAAQVQAVRRGVLEVRRQVNARAAGYFDRLLKVLCAARKQW</sequence>
<proteinExistence type="predicted"/>
<keyword evidence="1" id="KW-1133">Transmembrane helix</keyword>
<reference evidence="2 3" key="1">
    <citation type="journal article" date="2023" name="Commun. Biol.">
        <title>Reorganization of the ancestral sex-determining regions during the evolution of trioecy in Pleodorina starrii.</title>
        <authorList>
            <person name="Takahashi K."/>
            <person name="Suzuki S."/>
            <person name="Kawai-Toyooka H."/>
            <person name="Yamamoto K."/>
            <person name="Hamaji T."/>
            <person name="Ootsuki R."/>
            <person name="Yamaguchi H."/>
            <person name="Kawachi M."/>
            <person name="Higashiyama T."/>
            <person name="Nozaki H."/>
        </authorList>
    </citation>
    <scope>NUCLEOTIDE SEQUENCE [LARGE SCALE GENOMIC DNA]</scope>
    <source>
        <strain evidence="2 3">NIES-4479</strain>
    </source>
</reference>
<feature type="transmembrane region" description="Helical" evidence="1">
    <location>
        <begin position="21"/>
        <end position="40"/>
    </location>
</feature>
<protein>
    <submittedName>
        <fullName evidence="2">Uncharacterized protein</fullName>
    </submittedName>
</protein>
<keyword evidence="1" id="KW-0472">Membrane</keyword>
<dbReference type="Proteomes" id="UP001165080">
    <property type="component" value="Unassembled WGS sequence"/>
</dbReference>